<evidence type="ECO:0000256" key="1">
    <source>
        <dbReference type="ARBA" id="ARBA00001113"/>
    </source>
</evidence>
<dbReference type="Gene3D" id="3.30.1340.10">
    <property type="entry name" value="HPr-like"/>
    <property type="match status" value="1"/>
</dbReference>
<dbReference type="Gene3D" id="3.50.30.10">
    <property type="entry name" value="Phosphohistidine domain"/>
    <property type="match status" value="1"/>
</dbReference>
<dbReference type="InterPro" id="IPR039643">
    <property type="entry name" value="DhaM"/>
</dbReference>
<dbReference type="GeneID" id="57904573"/>
<dbReference type="PANTHER" id="PTHR38594">
    <property type="entry name" value="PEP-DEPENDENT DIHYDROXYACETONE KINASE, PHOSPHORYL DONOR SUBUNIT DHAM"/>
    <property type="match status" value="1"/>
</dbReference>
<dbReference type="NCBIfam" id="NF008478">
    <property type="entry name" value="PRK11377.1"/>
    <property type="match status" value="1"/>
</dbReference>
<comment type="function">
    <text evidence="2">Component of the dihydroxyacetone kinase complex, which is responsible for the phosphoenolpyruvate (PEP)-dependent phosphorylation of dihydroxyacetone. DhaM serves as the phosphoryl donor. Is phosphorylated by phosphoenolpyruvate in an EI- and HPr-dependent reaction, and a phosphorelay system on histidine residues finally leads to phosphoryl transfer to DhaL and dihydroxyacetone.</text>
</comment>
<evidence type="ECO:0000259" key="8">
    <source>
        <dbReference type="PROSITE" id="PS51350"/>
    </source>
</evidence>
<dbReference type="InterPro" id="IPR001020">
    <property type="entry name" value="PTS_HPr_His_P_site"/>
</dbReference>
<dbReference type="InterPro" id="IPR012844">
    <property type="entry name" value="DhaM_N"/>
</dbReference>
<dbReference type="EC" id="2.7.1.121" evidence="4"/>
<dbReference type="Pfam" id="PF00381">
    <property type="entry name" value="PTS-HPr"/>
    <property type="match status" value="1"/>
</dbReference>
<dbReference type="RefSeq" id="WP_004711477.1">
    <property type="nucleotide sequence ID" value="NZ_CABHYA010000098.1"/>
</dbReference>
<evidence type="ECO:0000256" key="2">
    <source>
        <dbReference type="ARBA" id="ARBA00002788"/>
    </source>
</evidence>
<evidence type="ECO:0000259" key="7">
    <source>
        <dbReference type="PROSITE" id="PS51096"/>
    </source>
</evidence>
<dbReference type="GO" id="GO:0016020">
    <property type="term" value="C:membrane"/>
    <property type="evidence" value="ECO:0007669"/>
    <property type="project" value="InterPro"/>
</dbReference>
<dbReference type="AlphaFoldDB" id="A0A380PXG9"/>
<dbReference type="InterPro" id="IPR008279">
    <property type="entry name" value="PEP-util_enz_mobile_dom"/>
</dbReference>
<dbReference type="PROSITE" id="PS51096">
    <property type="entry name" value="PTS_EIIA_TYPE_4"/>
    <property type="match status" value="1"/>
</dbReference>
<feature type="domain" description="PTS EIIA type-4" evidence="7">
    <location>
        <begin position="1"/>
        <end position="136"/>
    </location>
</feature>
<name>A0A380PXG9_YERFR</name>
<dbReference type="Pfam" id="PF05524">
    <property type="entry name" value="PEP-utilisers_N"/>
    <property type="match status" value="1"/>
</dbReference>
<comment type="catalytic activity">
    <reaction evidence="1">
        <text>dihydroxyacetone + phosphoenolpyruvate = dihydroxyacetone phosphate + pyruvate</text>
        <dbReference type="Rhea" id="RHEA:18381"/>
        <dbReference type="ChEBI" id="CHEBI:15361"/>
        <dbReference type="ChEBI" id="CHEBI:16016"/>
        <dbReference type="ChEBI" id="CHEBI:57642"/>
        <dbReference type="ChEBI" id="CHEBI:58702"/>
        <dbReference type="EC" id="2.7.1.121"/>
    </reaction>
</comment>
<evidence type="ECO:0000313" key="10">
    <source>
        <dbReference type="Proteomes" id="UP000254835"/>
    </source>
</evidence>
<evidence type="ECO:0000256" key="3">
    <source>
        <dbReference type="ARBA" id="ARBA00007837"/>
    </source>
</evidence>
<gene>
    <name evidence="9" type="primary">dhaM</name>
    <name evidence="9" type="ORF">NCTC11470_03408</name>
</gene>
<dbReference type="PROSITE" id="PS00369">
    <property type="entry name" value="PTS_HPR_HIS"/>
    <property type="match status" value="1"/>
</dbReference>
<dbReference type="SUPFAM" id="SSF52009">
    <property type="entry name" value="Phosphohistidine domain"/>
    <property type="match status" value="1"/>
</dbReference>
<dbReference type="Pfam" id="PF03610">
    <property type="entry name" value="EIIA-man"/>
    <property type="match status" value="1"/>
</dbReference>
<dbReference type="PROSITE" id="PS51350">
    <property type="entry name" value="PTS_HPR_DOM"/>
    <property type="match status" value="1"/>
</dbReference>
<dbReference type="PANTHER" id="PTHR38594:SF1">
    <property type="entry name" value="PEP-DEPENDENT DIHYDROXYACETONE KINASE, PHOSPHORYL DONOR SUBUNIT DHAM"/>
    <property type="match status" value="1"/>
</dbReference>
<dbReference type="InterPro" id="IPR008731">
    <property type="entry name" value="PTS_EIN"/>
</dbReference>
<dbReference type="Pfam" id="PF00391">
    <property type="entry name" value="PEP-utilizers"/>
    <property type="match status" value="1"/>
</dbReference>
<dbReference type="GO" id="GO:0019563">
    <property type="term" value="P:glycerol catabolic process"/>
    <property type="evidence" value="ECO:0007669"/>
    <property type="project" value="InterPro"/>
</dbReference>
<accession>A0A380PXG9</accession>
<evidence type="ECO:0000256" key="6">
    <source>
        <dbReference type="ARBA" id="ARBA00046577"/>
    </source>
</evidence>
<keyword evidence="9" id="KW-0418">Kinase</keyword>
<protein>
    <recommendedName>
        <fullName evidence="4">phosphoenolpyruvate--glycerone phosphotransferase</fullName>
        <ecNumber evidence="4">2.7.1.121</ecNumber>
    </recommendedName>
</protein>
<dbReference type="InterPro" id="IPR036618">
    <property type="entry name" value="PtsI_HPr-bd_sf"/>
</dbReference>
<evidence type="ECO:0000256" key="4">
    <source>
        <dbReference type="ARBA" id="ARBA00012095"/>
    </source>
</evidence>
<feature type="domain" description="HPr" evidence="8">
    <location>
        <begin position="155"/>
        <end position="242"/>
    </location>
</feature>
<dbReference type="EMBL" id="UHJA01000001">
    <property type="protein sequence ID" value="SUP78294.1"/>
    <property type="molecule type" value="Genomic_DNA"/>
</dbReference>
<comment type="subunit">
    <text evidence="6">Homodimer. The dihydroxyacetone kinase complex is composed of a homodimer of DhaM, a homodimer of DhaK and the subunit DhaL.</text>
</comment>
<dbReference type="GO" id="GO:0047324">
    <property type="term" value="F:phosphoenolpyruvate-glycerone phosphotransferase activity"/>
    <property type="evidence" value="ECO:0007669"/>
    <property type="project" value="UniProtKB-EC"/>
</dbReference>
<dbReference type="Gene3D" id="3.40.50.510">
    <property type="entry name" value="Phosphotransferase system, mannose-type IIA component"/>
    <property type="match status" value="1"/>
</dbReference>
<reference evidence="9 10" key="1">
    <citation type="submission" date="2018-06" db="EMBL/GenBank/DDBJ databases">
        <authorList>
            <consortium name="Pathogen Informatics"/>
            <person name="Doyle S."/>
        </authorList>
    </citation>
    <scope>NUCLEOTIDE SEQUENCE [LARGE SCALE GENOMIC DNA]</scope>
    <source>
        <strain evidence="9 10">NCTC11470</strain>
    </source>
</reference>
<dbReference type="InterPro" id="IPR036637">
    <property type="entry name" value="Phosphohistidine_dom_sf"/>
</dbReference>
<dbReference type="PRINTS" id="PR00107">
    <property type="entry name" value="PHOSPHOCPHPR"/>
</dbReference>
<evidence type="ECO:0000313" key="9">
    <source>
        <dbReference type="EMBL" id="SUP78294.1"/>
    </source>
</evidence>
<sequence length="478" mass="50335">MVNLVVVSHSALLAQGVAELAQQMAQGGCQLAVAAGVDDLDHPIGTDAIKVMEAIESVYSPSGVLVLMDLGSALLSAETALELLDPEMAQNVQLCAAPLVEGTLAAVVAASSGASLAEVSAEAMGAMAAKATQLGVNTSTPAIHETEAAKAAPDAQSVSWVVRNPNGLHVRPAAKLVEVLAPFAADLMLEKNGQCVNPRSLNQLAILQVRKGDTIRLLASGAQAGEALDAFMQLAHQHFGESVTTTSDSGFTGVMVPRGAIRAPVLQWLPEPPVFLPQTIHAGQIASQQQRLHQALVQTTTDLQQLAQQAEQQISTEAAAIFNAHAMLIDDEELHLAMDNRIAQQLVGAESALQDELMSMVADYQALDDDYLRVRELDIRDILNRTLGHLTGLPPVPLSVSSEVLLLAEELFPSQMVGLSHQQVKGICSSKGHIMSHSAILAKELDIPMLVGAIGCLEASRNGQQALLDTAIGVLKLQ</sequence>
<dbReference type="GO" id="GO:0009401">
    <property type="term" value="P:phosphoenolpyruvate-dependent sugar phosphotransferase system"/>
    <property type="evidence" value="ECO:0007669"/>
    <property type="project" value="InterPro"/>
</dbReference>
<dbReference type="SUPFAM" id="SSF53062">
    <property type="entry name" value="PTS system fructose IIA component-like"/>
    <property type="match status" value="1"/>
</dbReference>
<evidence type="ECO:0000256" key="5">
    <source>
        <dbReference type="ARBA" id="ARBA00022679"/>
    </source>
</evidence>
<dbReference type="Proteomes" id="UP000254835">
    <property type="component" value="Unassembled WGS sequence"/>
</dbReference>
<dbReference type="Gene3D" id="1.10.274.10">
    <property type="entry name" value="PtsI, HPr-binding domain"/>
    <property type="match status" value="1"/>
</dbReference>
<dbReference type="SUPFAM" id="SSF55594">
    <property type="entry name" value="HPr-like"/>
    <property type="match status" value="1"/>
</dbReference>
<dbReference type="NCBIfam" id="TIGR01003">
    <property type="entry name" value="PTS_HPr_family"/>
    <property type="match status" value="1"/>
</dbReference>
<dbReference type="InterPro" id="IPR004701">
    <property type="entry name" value="PTS_EIIA_man-typ"/>
</dbReference>
<dbReference type="OrthoDB" id="7065393at2"/>
<dbReference type="InterPro" id="IPR036662">
    <property type="entry name" value="PTS_EIIA_man-typ_sf"/>
</dbReference>
<dbReference type="InterPro" id="IPR035895">
    <property type="entry name" value="HPr-like_sf"/>
</dbReference>
<keyword evidence="5" id="KW-0808">Transferase</keyword>
<dbReference type="NCBIfam" id="TIGR02364">
    <property type="entry name" value="dha_pts"/>
    <property type="match status" value="1"/>
</dbReference>
<organism evidence="9 10">
    <name type="scientific">Yersinia frederiksenii</name>
    <dbReference type="NCBI Taxonomy" id="29484"/>
    <lineage>
        <taxon>Bacteria</taxon>
        <taxon>Pseudomonadati</taxon>
        <taxon>Pseudomonadota</taxon>
        <taxon>Gammaproteobacteria</taxon>
        <taxon>Enterobacterales</taxon>
        <taxon>Yersiniaceae</taxon>
        <taxon>Yersinia</taxon>
    </lineage>
</organism>
<comment type="similarity">
    <text evidence="3">Belongs to the PEP-utilizing enzyme family.</text>
</comment>
<dbReference type="CDD" id="cd00367">
    <property type="entry name" value="PTS-HPr_like"/>
    <property type="match status" value="1"/>
</dbReference>
<proteinExistence type="inferred from homology"/>
<dbReference type="InterPro" id="IPR000032">
    <property type="entry name" value="HPr-like"/>
</dbReference>
<dbReference type="SUPFAM" id="SSF47831">
    <property type="entry name" value="Enzyme I of the PEP:sugar phosphotransferase system HPr-binding (sub)domain"/>
    <property type="match status" value="1"/>
</dbReference>